<evidence type="ECO:0000256" key="1">
    <source>
        <dbReference type="SAM" id="MobiDB-lite"/>
    </source>
</evidence>
<evidence type="ECO:0000313" key="3">
    <source>
        <dbReference type="EMBL" id="GFO06731.1"/>
    </source>
</evidence>
<reference evidence="3 4" key="1">
    <citation type="journal article" date="2021" name="Elife">
        <title>Chloroplast acquisition without the gene transfer in kleptoplastic sea slugs, Plakobranchus ocellatus.</title>
        <authorList>
            <person name="Maeda T."/>
            <person name="Takahashi S."/>
            <person name="Yoshida T."/>
            <person name="Shimamura S."/>
            <person name="Takaki Y."/>
            <person name="Nagai Y."/>
            <person name="Toyoda A."/>
            <person name="Suzuki Y."/>
            <person name="Arimoto A."/>
            <person name="Ishii H."/>
            <person name="Satoh N."/>
            <person name="Nishiyama T."/>
            <person name="Hasebe M."/>
            <person name="Maruyama T."/>
            <person name="Minagawa J."/>
            <person name="Obokata J."/>
            <person name="Shigenobu S."/>
        </authorList>
    </citation>
    <scope>NUCLEOTIDE SEQUENCE [LARGE SCALE GENOMIC DNA]</scope>
</reference>
<organism evidence="3 4">
    <name type="scientific">Plakobranchus ocellatus</name>
    <dbReference type="NCBI Taxonomy" id="259542"/>
    <lineage>
        <taxon>Eukaryota</taxon>
        <taxon>Metazoa</taxon>
        <taxon>Spiralia</taxon>
        <taxon>Lophotrochozoa</taxon>
        <taxon>Mollusca</taxon>
        <taxon>Gastropoda</taxon>
        <taxon>Heterobranchia</taxon>
        <taxon>Euthyneura</taxon>
        <taxon>Panpulmonata</taxon>
        <taxon>Sacoglossa</taxon>
        <taxon>Placobranchoidea</taxon>
        <taxon>Plakobranchidae</taxon>
        <taxon>Plakobranchus</taxon>
    </lineage>
</organism>
<dbReference type="AlphaFoldDB" id="A0AAV4A686"/>
<dbReference type="EMBL" id="BLXT01003783">
    <property type="protein sequence ID" value="GFO06731.1"/>
    <property type="molecule type" value="Genomic_DNA"/>
</dbReference>
<feature type="region of interest" description="Disordered" evidence="1">
    <location>
        <begin position="28"/>
        <end position="71"/>
    </location>
</feature>
<feature type="transmembrane region" description="Helical" evidence="2">
    <location>
        <begin position="103"/>
        <end position="122"/>
    </location>
</feature>
<name>A0AAV4A686_9GAST</name>
<keyword evidence="2" id="KW-0472">Membrane</keyword>
<keyword evidence="2" id="KW-1133">Transmembrane helix</keyword>
<protein>
    <submittedName>
        <fullName evidence="3">Uncharacterized protein</fullName>
    </submittedName>
</protein>
<sequence length="193" mass="21242">MRLKTGRKVKGFGFFYFYTASPQQTDFRLSGPPSGRGAGGGARTHNRRVPADPRTDSLATVPPSPRKARGTLPWSAAYQEHSGPSSCCSGAWIKRGTHSTFSVFDMNVAALYSVAFFIYYQIQNLIISDFLLLEPSRTKTTPVNLRQGQHHPLECRSEPCRLAVLDRSSIRHTVAVTLPDSPGIGSLETDRTT</sequence>
<evidence type="ECO:0000313" key="4">
    <source>
        <dbReference type="Proteomes" id="UP000735302"/>
    </source>
</evidence>
<dbReference type="Proteomes" id="UP000735302">
    <property type="component" value="Unassembled WGS sequence"/>
</dbReference>
<keyword evidence="2" id="KW-0812">Transmembrane</keyword>
<comment type="caution">
    <text evidence="3">The sequence shown here is derived from an EMBL/GenBank/DDBJ whole genome shotgun (WGS) entry which is preliminary data.</text>
</comment>
<proteinExistence type="predicted"/>
<evidence type="ECO:0000256" key="2">
    <source>
        <dbReference type="SAM" id="Phobius"/>
    </source>
</evidence>
<accession>A0AAV4A686</accession>
<gene>
    <name evidence="3" type="ORF">PoB_003323600</name>
</gene>
<keyword evidence="4" id="KW-1185">Reference proteome</keyword>